<organism evidence="1 2">
    <name type="scientific">Puccinia striiformis f. sp. tritici</name>
    <dbReference type="NCBI Taxonomy" id="168172"/>
    <lineage>
        <taxon>Eukaryota</taxon>
        <taxon>Fungi</taxon>
        <taxon>Dikarya</taxon>
        <taxon>Basidiomycota</taxon>
        <taxon>Pucciniomycotina</taxon>
        <taxon>Pucciniomycetes</taxon>
        <taxon>Pucciniales</taxon>
        <taxon>Pucciniaceae</taxon>
        <taxon>Puccinia</taxon>
    </lineage>
</organism>
<reference evidence="2" key="2">
    <citation type="journal article" date="2018" name="Mol. Plant Microbe Interact.">
        <title>Genome sequence resources for the wheat stripe rust pathogen (Puccinia striiformis f. sp. tritici) and the barley stripe rust pathogen (Puccinia striiformis f. sp. hordei).</title>
        <authorList>
            <person name="Xia C."/>
            <person name="Wang M."/>
            <person name="Yin C."/>
            <person name="Cornejo O.E."/>
            <person name="Hulbert S.H."/>
            <person name="Chen X."/>
        </authorList>
    </citation>
    <scope>NUCLEOTIDE SEQUENCE [LARGE SCALE GENOMIC DNA]</scope>
    <source>
        <strain evidence="2">93-210</strain>
    </source>
</reference>
<dbReference type="EMBL" id="CM045874">
    <property type="protein sequence ID" value="KAI7945257.1"/>
    <property type="molecule type" value="Genomic_DNA"/>
</dbReference>
<sequence>MSSIPSNWVNAGRLQTQAIPGEKVEVIRLSGEAIDIEDQLYWWENAYHSHMARGSIELKPVEASIGSTGTTKPVGLVLSPPPVDGCLRTHPHSLCKSPTHPLPFSRHSTEKQWLPPFDQPPRPVSRSAVVGLADPHRHLFPLACISWSTYERADTDTIMNDLSQLRQQLPTIASLPASFIGSQRRLSFSSTLSFTSTAFEVSSILEEGVQGSSAGPPHRTLCIQIKTSPLKLRHLEVTQILLANAM</sequence>
<gene>
    <name evidence="1" type="ORF">MJO28_010952</name>
</gene>
<evidence type="ECO:0000313" key="1">
    <source>
        <dbReference type="EMBL" id="KAI7945257.1"/>
    </source>
</evidence>
<reference evidence="2" key="1">
    <citation type="journal article" date="2018" name="BMC Genomics">
        <title>Genomic insights into host adaptation between the wheat stripe rust pathogen (Puccinia striiformis f. sp. tritici) and the barley stripe rust pathogen (Puccinia striiformis f. sp. hordei).</title>
        <authorList>
            <person name="Xia C."/>
            <person name="Wang M."/>
            <person name="Yin C."/>
            <person name="Cornejo O.E."/>
            <person name="Hulbert S.H."/>
            <person name="Chen X."/>
        </authorList>
    </citation>
    <scope>NUCLEOTIDE SEQUENCE [LARGE SCALE GENOMIC DNA]</scope>
    <source>
        <strain evidence="2">93-210</strain>
    </source>
</reference>
<evidence type="ECO:0000313" key="2">
    <source>
        <dbReference type="Proteomes" id="UP001060170"/>
    </source>
</evidence>
<protein>
    <submittedName>
        <fullName evidence="1">Uncharacterized protein</fullName>
    </submittedName>
</protein>
<proteinExistence type="predicted"/>
<comment type="caution">
    <text evidence="1">The sequence shown here is derived from an EMBL/GenBank/DDBJ whole genome shotgun (WGS) entry which is preliminary data.</text>
</comment>
<dbReference type="Proteomes" id="UP001060170">
    <property type="component" value="Chromosome 10"/>
</dbReference>
<reference evidence="1 2" key="3">
    <citation type="journal article" date="2022" name="Microbiol. Spectr.">
        <title>Folding features and dynamics of 3D genome architecture in plant fungal pathogens.</title>
        <authorList>
            <person name="Xia C."/>
        </authorList>
    </citation>
    <scope>NUCLEOTIDE SEQUENCE [LARGE SCALE GENOMIC DNA]</scope>
    <source>
        <strain evidence="1 2">93-210</strain>
    </source>
</reference>
<accession>A0ACC0E6I5</accession>
<keyword evidence="2" id="KW-1185">Reference proteome</keyword>
<name>A0ACC0E6I5_9BASI</name>